<dbReference type="AlphaFoldDB" id="A0AAJ0BH32"/>
<evidence type="ECO:0000313" key="4">
    <source>
        <dbReference type="Proteomes" id="UP001239445"/>
    </source>
</evidence>
<feature type="domain" description="G" evidence="2">
    <location>
        <begin position="8"/>
        <end position="70"/>
    </location>
</feature>
<dbReference type="CDD" id="cd00882">
    <property type="entry name" value="Ras_like_GTPase"/>
    <property type="match status" value="1"/>
</dbReference>
<keyword evidence="1" id="KW-0175">Coiled coil</keyword>
<comment type="caution">
    <text evidence="3">The sequence shown here is derived from an EMBL/GenBank/DDBJ whole genome shotgun (WGS) entry which is preliminary data.</text>
</comment>
<evidence type="ECO:0000259" key="2">
    <source>
        <dbReference type="Pfam" id="PF01926"/>
    </source>
</evidence>
<evidence type="ECO:0000313" key="3">
    <source>
        <dbReference type="EMBL" id="KAK1757084.1"/>
    </source>
</evidence>
<protein>
    <submittedName>
        <fullName evidence="3">P-loop containing nucleoside triphosphate hydrolase protein</fullName>
    </submittedName>
</protein>
<evidence type="ECO:0000256" key="1">
    <source>
        <dbReference type="SAM" id="Coils"/>
    </source>
</evidence>
<gene>
    <name evidence="3" type="ORF">QBC47DRAFT_359556</name>
</gene>
<reference evidence="3" key="1">
    <citation type="submission" date="2023-06" db="EMBL/GenBank/DDBJ databases">
        <title>Genome-scale phylogeny and comparative genomics of the fungal order Sordariales.</title>
        <authorList>
            <consortium name="Lawrence Berkeley National Laboratory"/>
            <person name="Hensen N."/>
            <person name="Bonometti L."/>
            <person name="Westerberg I."/>
            <person name="Brannstrom I.O."/>
            <person name="Guillou S."/>
            <person name="Cros-Aarteil S."/>
            <person name="Calhoun S."/>
            <person name="Haridas S."/>
            <person name="Kuo A."/>
            <person name="Mondo S."/>
            <person name="Pangilinan J."/>
            <person name="Riley R."/>
            <person name="Labutti K."/>
            <person name="Andreopoulos B."/>
            <person name="Lipzen A."/>
            <person name="Chen C."/>
            <person name="Yanf M."/>
            <person name="Daum C."/>
            <person name="Ng V."/>
            <person name="Clum A."/>
            <person name="Steindorff A."/>
            <person name="Ohm R."/>
            <person name="Martin F."/>
            <person name="Silar P."/>
            <person name="Natvig D."/>
            <person name="Lalanne C."/>
            <person name="Gautier V."/>
            <person name="Ament-Velasquez S.L."/>
            <person name="Kruys A."/>
            <person name="Hutchinson M.I."/>
            <person name="Powell A.J."/>
            <person name="Barry K."/>
            <person name="Miller A.N."/>
            <person name="Grigoriev I.V."/>
            <person name="Debuchy R."/>
            <person name="Gladieux P."/>
            <person name="Thoren M.H."/>
            <person name="Johannesson H."/>
        </authorList>
    </citation>
    <scope>NUCLEOTIDE SEQUENCE</scope>
    <source>
        <strain evidence="3">PSN4</strain>
    </source>
</reference>
<dbReference type="InterPro" id="IPR027417">
    <property type="entry name" value="P-loop_NTPase"/>
</dbReference>
<dbReference type="GO" id="GO:0005525">
    <property type="term" value="F:GTP binding"/>
    <property type="evidence" value="ECO:0007669"/>
    <property type="project" value="InterPro"/>
</dbReference>
<dbReference type="Pfam" id="PF01926">
    <property type="entry name" value="MMR_HSR1"/>
    <property type="match status" value="1"/>
</dbReference>
<dbReference type="GO" id="GO:0016787">
    <property type="term" value="F:hydrolase activity"/>
    <property type="evidence" value="ECO:0007669"/>
    <property type="project" value="UniProtKB-KW"/>
</dbReference>
<accession>A0AAJ0BH32</accession>
<dbReference type="SUPFAM" id="SSF52540">
    <property type="entry name" value="P-loop containing nucleoside triphosphate hydrolases"/>
    <property type="match status" value="1"/>
</dbReference>
<feature type="coiled-coil region" evidence="1">
    <location>
        <begin position="224"/>
        <end position="265"/>
    </location>
</feature>
<dbReference type="InterPro" id="IPR006073">
    <property type="entry name" value="GTP-bd"/>
</dbReference>
<dbReference type="Proteomes" id="UP001239445">
    <property type="component" value="Unassembled WGS sequence"/>
</dbReference>
<organism evidence="3 4">
    <name type="scientific">Echria macrotheca</name>
    <dbReference type="NCBI Taxonomy" id="438768"/>
    <lineage>
        <taxon>Eukaryota</taxon>
        <taxon>Fungi</taxon>
        <taxon>Dikarya</taxon>
        <taxon>Ascomycota</taxon>
        <taxon>Pezizomycotina</taxon>
        <taxon>Sordariomycetes</taxon>
        <taxon>Sordariomycetidae</taxon>
        <taxon>Sordariales</taxon>
        <taxon>Schizotheciaceae</taxon>
        <taxon>Echria</taxon>
    </lineage>
</organism>
<proteinExistence type="predicted"/>
<dbReference type="EMBL" id="MU839831">
    <property type="protein sequence ID" value="KAK1757084.1"/>
    <property type="molecule type" value="Genomic_DNA"/>
</dbReference>
<keyword evidence="3" id="KW-0378">Hydrolase</keyword>
<name>A0AAJ0BH32_9PEZI</name>
<keyword evidence="4" id="KW-1185">Reference proteome</keyword>
<dbReference type="Gene3D" id="3.40.50.300">
    <property type="entry name" value="P-loop containing nucleotide triphosphate hydrolases"/>
    <property type="match status" value="1"/>
</dbReference>
<sequence>MARTEVLIAVIGVTGAGKTTFVSRATGRSDLQVGHGIDSCTQDVIPVTYTLDGRKVTLIDTPGFDDSERSDADILGLVAAYMADTYEQGTLLTGILFLQPINQPRLQGSEMRRTRLFKKLLGENAYQRVVIATTMWNQLTETEATARQNQRMSRTDVWGDMVARGAAVVRHDDTAQSAASIVRRLASHTTPVELQIQQELLANGGRVALTSAGRQLDEDLGAVITKLRDEIEGLRRERNVAAGEIQELRDKIERYERERQELQETDLLTGGYPEKYWGLKKILVASLERALPIAAMAMANECIIL</sequence>